<dbReference type="RefSeq" id="WP_377363007.1">
    <property type="nucleotide sequence ID" value="NZ_JBHRYN010000012.1"/>
</dbReference>
<accession>A0ABV7WT37</accession>
<gene>
    <name evidence="2" type="ORF">ACFOND_10625</name>
</gene>
<evidence type="ECO:0000256" key="1">
    <source>
        <dbReference type="SAM" id="SignalP"/>
    </source>
</evidence>
<organism evidence="2 3">
    <name type="scientific">Reinekea marina</name>
    <dbReference type="NCBI Taxonomy" id="1310421"/>
    <lineage>
        <taxon>Bacteria</taxon>
        <taxon>Pseudomonadati</taxon>
        <taxon>Pseudomonadota</taxon>
        <taxon>Gammaproteobacteria</taxon>
        <taxon>Oceanospirillales</taxon>
        <taxon>Saccharospirillaceae</taxon>
        <taxon>Reinekea</taxon>
    </lineage>
</organism>
<protein>
    <recommendedName>
        <fullName evidence="4">Lipocalin-like domain-containing protein</fullName>
    </recommendedName>
</protein>
<dbReference type="EMBL" id="JBHRYN010000012">
    <property type="protein sequence ID" value="MFC3702097.1"/>
    <property type="molecule type" value="Genomic_DNA"/>
</dbReference>
<comment type="caution">
    <text evidence="2">The sequence shown here is derived from an EMBL/GenBank/DDBJ whole genome shotgun (WGS) entry which is preliminary data.</text>
</comment>
<reference evidence="3" key="1">
    <citation type="journal article" date="2019" name="Int. J. Syst. Evol. Microbiol.">
        <title>The Global Catalogue of Microorganisms (GCM) 10K type strain sequencing project: providing services to taxonomists for standard genome sequencing and annotation.</title>
        <authorList>
            <consortium name="The Broad Institute Genomics Platform"/>
            <consortium name="The Broad Institute Genome Sequencing Center for Infectious Disease"/>
            <person name="Wu L."/>
            <person name="Ma J."/>
        </authorList>
    </citation>
    <scope>NUCLEOTIDE SEQUENCE [LARGE SCALE GENOMIC DNA]</scope>
    <source>
        <strain evidence="3">CECT 8288</strain>
    </source>
</reference>
<sequence length="134" mass="14882">MIKRMIWLFCFLCSSCGFTEQNITNCEFPIAGTFSSMEYNSESGDWLGIAFLIIKASDGSFNIDFQSAEGEPRDISKAELITNGCMFQMKISEVNGYVGSLFGEFSAEGVINAQFSDGMLSPRGNKTFFVKRVK</sequence>
<proteinExistence type="predicted"/>
<feature type="signal peptide" evidence="1">
    <location>
        <begin position="1"/>
        <end position="19"/>
    </location>
</feature>
<dbReference type="Proteomes" id="UP001595710">
    <property type="component" value="Unassembled WGS sequence"/>
</dbReference>
<evidence type="ECO:0008006" key="4">
    <source>
        <dbReference type="Google" id="ProtNLM"/>
    </source>
</evidence>
<keyword evidence="3" id="KW-1185">Reference proteome</keyword>
<feature type="chain" id="PRO_5045337428" description="Lipocalin-like domain-containing protein" evidence="1">
    <location>
        <begin position="20"/>
        <end position="134"/>
    </location>
</feature>
<evidence type="ECO:0000313" key="3">
    <source>
        <dbReference type="Proteomes" id="UP001595710"/>
    </source>
</evidence>
<name>A0ABV7WT37_9GAMM</name>
<evidence type="ECO:0000313" key="2">
    <source>
        <dbReference type="EMBL" id="MFC3702097.1"/>
    </source>
</evidence>
<keyword evidence="1" id="KW-0732">Signal</keyword>